<dbReference type="GO" id="GO:0046475">
    <property type="term" value="P:glycerophospholipid catabolic process"/>
    <property type="evidence" value="ECO:0007669"/>
    <property type="project" value="TreeGrafter"/>
</dbReference>
<keyword evidence="2 5" id="KW-0378">Hydrolase</keyword>
<keyword evidence="3 5" id="KW-0442">Lipid degradation</keyword>
<dbReference type="GO" id="GO:0005829">
    <property type="term" value="C:cytosol"/>
    <property type="evidence" value="ECO:0007669"/>
    <property type="project" value="TreeGrafter"/>
</dbReference>
<dbReference type="PANTHER" id="PTHR10728">
    <property type="entry name" value="CYTOSOLIC PHOSPHOLIPASE A2"/>
    <property type="match status" value="1"/>
</dbReference>
<feature type="domain" description="PLA2c" evidence="7">
    <location>
        <begin position="116"/>
        <end position="741"/>
    </location>
</feature>
<protein>
    <recommendedName>
        <fullName evidence="6">Lysophospholipase</fullName>
        <ecNumber evidence="6">3.1.1.5</ecNumber>
    </recommendedName>
</protein>
<keyword evidence="9" id="KW-1185">Reference proteome</keyword>
<organism evidence="8 9">
    <name type="scientific">Hyaloscypha hepaticicola</name>
    <dbReference type="NCBI Taxonomy" id="2082293"/>
    <lineage>
        <taxon>Eukaryota</taxon>
        <taxon>Fungi</taxon>
        <taxon>Dikarya</taxon>
        <taxon>Ascomycota</taxon>
        <taxon>Pezizomycotina</taxon>
        <taxon>Leotiomycetes</taxon>
        <taxon>Helotiales</taxon>
        <taxon>Hyaloscyphaceae</taxon>
        <taxon>Hyaloscypha</taxon>
    </lineage>
</organism>
<name>A0A2J6QAU3_9HELO</name>
<evidence type="ECO:0000313" key="8">
    <source>
        <dbReference type="EMBL" id="PMD23338.1"/>
    </source>
</evidence>
<accession>A0A2J6QAU3</accession>
<dbReference type="GO" id="GO:0004623">
    <property type="term" value="F:phospholipase A2 activity"/>
    <property type="evidence" value="ECO:0007669"/>
    <property type="project" value="TreeGrafter"/>
</dbReference>
<evidence type="ECO:0000256" key="4">
    <source>
        <dbReference type="ARBA" id="ARBA00023098"/>
    </source>
</evidence>
<dbReference type="Gene3D" id="3.40.1090.10">
    <property type="entry name" value="Cytosolic phospholipase A2 catalytic domain"/>
    <property type="match status" value="1"/>
</dbReference>
<dbReference type="EC" id="3.1.1.5" evidence="6"/>
<sequence length="752" mass="84029">MSSLFLQPDCAANYEPSDLNTKMYKRRRARLPYKMQRASLHFHSTRIYKLQRTIRLGEALAQKWGSVADKIKDFVMPEWAKVLPDYISKLQRELSMAPGSLADEIWQEAHDPYINPEIEYSASVRVSSALCTEEQDFLLKRRKATKTALAKYLGIPEEEIHPDDVPCIAMVGSGGGLRALVAGTGSLLASSEDGLFDCVTYTAGVSGSCWLQALFHSSLSGRRLDKLVDHLKARIGVHIAYPPVALSSLNSAPTNKFLLSGFVEKLKGDPQSDFGLVDVYGLLLAARLLVPKGEVGVDNRDLKISNQRDYLKNGKYPMPIYTAVRHEIPIIEESSELEKVTDSPSQETKAKSKKEAWFQWFEISPYEMFCEEFGAGIPTWAIGRKFESGNDVAQDEGGLHVPELRLPLMLGIFGSAFCATLSHYYKEVRPLVKGLVGFGGIDDMIEGRNDDLSKVHPILPASIPNFAYKMEGRLPETTPESIYRNTHLQLMDAGMSNNLPIYPLLRPGRDVDIMIAFDASADIKTENWLSVADGYARQRGIKGWPVGLGWPKEKDTIEKTTGQLEEAQAATAAEADAKLEDAKAEQIEHLKDVEKSGQVASNSQDDDEAGDLGYCTVWVGTTQERSSSTEEVPSKAVKEDWQLMEPDAGIAVVYFPFLSNPKVEGVDPVMSDYMSTWNFVYTPEDIDNVVALARANFEEGREKTRKCVRAVYERKKKKREERESAEREARWRRKVRLGIVGKKGEGDHFHLT</sequence>
<dbReference type="PANTHER" id="PTHR10728:SF40">
    <property type="entry name" value="PATATIN FAMILY PROTEIN"/>
    <property type="match status" value="1"/>
</dbReference>
<dbReference type="Pfam" id="PF01735">
    <property type="entry name" value="PLA2_B"/>
    <property type="match status" value="1"/>
</dbReference>
<dbReference type="GO" id="GO:0004622">
    <property type="term" value="F:phosphatidylcholine lysophospholipase activity"/>
    <property type="evidence" value="ECO:0007669"/>
    <property type="project" value="UniProtKB-EC"/>
</dbReference>
<dbReference type="EMBL" id="KZ613475">
    <property type="protein sequence ID" value="PMD23338.1"/>
    <property type="molecule type" value="Genomic_DNA"/>
</dbReference>
<reference evidence="8 9" key="1">
    <citation type="submission" date="2016-05" db="EMBL/GenBank/DDBJ databases">
        <title>A degradative enzymes factory behind the ericoid mycorrhizal symbiosis.</title>
        <authorList>
            <consortium name="DOE Joint Genome Institute"/>
            <person name="Martino E."/>
            <person name="Morin E."/>
            <person name="Grelet G."/>
            <person name="Kuo A."/>
            <person name="Kohler A."/>
            <person name="Daghino S."/>
            <person name="Barry K."/>
            <person name="Choi C."/>
            <person name="Cichocki N."/>
            <person name="Clum A."/>
            <person name="Copeland A."/>
            <person name="Hainaut M."/>
            <person name="Haridas S."/>
            <person name="Labutti K."/>
            <person name="Lindquist E."/>
            <person name="Lipzen A."/>
            <person name="Khouja H.-R."/>
            <person name="Murat C."/>
            <person name="Ohm R."/>
            <person name="Olson A."/>
            <person name="Spatafora J."/>
            <person name="Veneault-Fourrey C."/>
            <person name="Henrissat B."/>
            <person name="Grigoriev I."/>
            <person name="Martin F."/>
            <person name="Perotto S."/>
        </authorList>
    </citation>
    <scope>NUCLEOTIDE SEQUENCE [LARGE SCALE GENOMIC DNA]</scope>
    <source>
        <strain evidence="8 9">UAMH 7357</strain>
    </source>
</reference>
<comment type="catalytic activity">
    <reaction evidence="6">
        <text>a 1-acyl-sn-glycero-3-phosphocholine + H2O = sn-glycerol 3-phosphocholine + a fatty acid + H(+)</text>
        <dbReference type="Rhea" id="RHEA:15177"/>
        <dbReference type="ChEBI" id="CHEBI:15377"/>
        <dbReference type="ChEBI" id="CHEBI:15378"/>
        <dbReference type="ChEBI" id="CHEBI:16870"/>
        <dbReference type="ChEBI" id="CHEBI:28868"/>
        <dbReference type="ChEBI" id="CHEBI:58168"/>
        <dbReference type="EC" id="3.1.1.5"/>
    </reaction>
</comment>
<keyword evidence="4 5" id="KW-0443">Lipid metabolism</keyword>
<evidence type="ECO:0000313" key="9">
    <source>
        <dbReference type="Proteomes" id="UP000235672"/>
    </source>
</evidence>
<dbReference type="CDD" id="cd00147">
    <property type="entry name" value="cPLA2_like"/>
    <property type="match status" value="1"/>
</dbReference>
<dbReference type="Proteomes" id="UP000235672">
    <property type="component" value="Unassembled WGS sequence"/>
</dbReference>
<proteinExistence type="inferred from homology"/>
<gene>
    <name evidence="8" type="ORF">NA56DRAFT_669886</name>
</gene>
<evidence type="ECO:0000256" key="3">
    <source>
        <dbReference type="ARBA" id="ARBA00022963"/>
    </source>
</evidence>
<dbReference type="SMART" id="SM00022">
    <property type="entry name" value="PLAc"/>
    <property type="match status" value="1"/>
</dbReference>
<dbReference type="SUPFAM" id="SSF52151">
    <property type="entry name" value="FabD/lysophospholipase-like"/>
    <property type="match status" value="1"/>
</dbReference>
<evidence type="ECO:0000259" key="7">
    <source>
        <dbReference type="PROSITE" id="PS51210"/>
    </source>
</evidence>
<evidence type="ECO:0000256" key="2">
    <source>
        <dbReference type="ARBA" id="ARBA00022801"/>
    </source>
</evidence>
<evidence type="ECO:0000256" key="6">
    <source>
        <dbReference type="RuleBase" id="RU362103"/>
    </source>
</evidence>
<comment type="similarity">
    <text evidence="1 6">Belongs to the lysophospholipase family.</text>
</comment>
<dbReference type="AlphaFoldDB" id="A0A2J6QAU3"/>
<dbReference type="InterPro" id="IPR016035">
    <property type="entry name" value="Acyl_Trfase/lysoPLipase"/>
</dbReference>
<dbReference type="OrthoDB" id="6121437at2759"/>
<dbReference type="InterPro" id="IPR002642">
    <property type="entry name" value="LysoPLipase_cat_dom"/>
</dbReference>
<evidence type="ECO:0000256" key="5">
    <source>
        <dbReference type="PROSITE-ProRule" id="PRU00555"/>
    </source>
</evidence>
<dbReference type="PROSITE" id="PS51210">
    <property type="entry name" value="PLA2C"/>
    <property type="match status" value="1"/>
</dbReference>
<dbReference type="STRING" id="1745343.A0A2J6QAU3"/>
<evidence type="ECO:0000256" key="1">
    <source>
        <dbReference type="ARBA" id="ARBA00008780"/>
    </source>
</evidence>